<dbReference type="Pfam" id="PF01412">
    <property type="entry name" value="ArfGap"/>
    <property type="match status" value="1"/>
</dbReference>
<evidence type="ECO:0000313" key="8">
    <source>
        <dbReference type="EMBL" id="KAJ8661831.1"/>
    </source>
</evidence>
<feature type="compositionally biased region" description="Low complexity" evidence="6">
    <location>
        <begin position="340"/>
        <end position="355"/>
    </location>
</feature>
<dbReference type="PROSITE" id="PS50115">
    <property type="entry name" value="ARFGAP"/>
    <property type="match status" value="1"/>
</dbReference>
<dbReference type="InterPro" id="IPR001164">
    <property type="entry name" value="ArfGAP_dom"/>
</dbReference>
<keyword evidence="1" id="KW-0343">GTPase activation</keyword>
<dbReference type="GO" id="GO:0005096">
    <property type="term" value="F:GTPase activator activity"/>
    <property type="evidence" value="ECO:0007669"/>
    <property type="project" value="UniProtKB-KW"/>
</dbReference>
<accession>A0AAD7VBA7</accession>
<dbReference type="FunFam" id="1.10.220.150:FF:000014">
    <property type="entry name" value="ADP-ribosylation factor GTPase-activating protein"/>
    <property type="match status" value="1"/>
</dbReference>
<dbReference type="Gene3D" id="1.10.220.150">
    <property type="entry name" value="Arf GTPase activating protein"/>
    <property type="match status" value="1"/>
</dbReference>
<feature type="domain" description="Arf-GAP" evidence="7">
    <location>
        <begin position="5"/>
        <end position="122"/>
    </location>
</feature>
<evidence type="ECO:0000259" key="7">
    <source>
        <dbReference type="PROSITE" id="PS50115"/>
    </source>
</evidence>
<keyword evidence="2" id="KW-0479">Metal-binding</keyword>
<feature type="compositionally biased region" description="Basic and acidic residues" evidence="6">
    <location>
        <begin position="376"/>
        <end position="390"/>
    </location>
</feature>
<dbReference type="InterPro" id="IPR037278">
    <property type="entry name" value="ARFGAP/RecO"/>
</dbReference>
<dbReference type="AlphaFoldDB" id="A0AAD7VBA7"/>
<dbReference type="SMART" id="SM00105">
    <property type="entry name" value="ArfGap"/>
    <property type="match status" value="1"/>
</dbReference>
<dbReference type="GO" id="GO:0032012">
    <property type="term" value="P:regulation of ARF protein signal transduction"/>
    <property type="evidence" value="ECO:0007669"/>
    <property type="project" value="TreeGrafter"/>
</dbReference>
<feature type="region of interest" description="Disordered" evidence="6">
    <location>
        <begin position="120"/>
        <end position="180"/>
    </location>
</feature>
<keyword evidence="4" id="KW-0862">Zinc</keyword>
<dbReference type="GeneID" id="83209577"/>
<dbReference type="InterPro" id="IPR038508">
    <property type="entry name" value="ArfGAP_dom_sf"/>
</dbReference>
<dbReference type="GO" id="GO:0030100">
    <property type="term" value="P:regulation of endocytosis"/>
    <property type="evidence" value="ECO:0007669"/>
    <property type="project" value="TreeGrafter"/>
</dbReference>
<feature type="compositionally biased region" description="Low complexity" evidence="6">
    <location>
        <begin position="126"/>
        <end position="180"/>
    </location>
</feature>
<organism evidence="8 9">
    <name type="scientific">Lichtheimia ornata</name>
    <dbReference type="NCBI Taxonomy" id="688661"/>
    <lineage>
        <taxon>Eukaryota</taxon>
        <taxon>Fungi</taxon>
        <taxon>Fungi incertae sedis</taxon>
        <taxon>Mucoromycota</taxon>
        <taxon>Mucoromycotina</taxon>
        <taxon>Mucoromycetes</taxon>
        <taxon>Mucorales</taxon>
        <taxon>Lichtheimiaceae</taxon>
        <taxon>Lichtheimia</taxon>
    </lineage>
</organism>
<evidence type="ECO:0000256" key="6">
    <source>
        <dbReference type="SAM" id="MobiDB-lite"/>
    </source>
</evidence>
<protein>
    <recommendedName>
        <fullName evidence="7">Arf-GAP domain-containing protein</fullName>
    </recommendedName>
</protein>
<dbReference type="RefSeq" id="XP_058346744.1">
    <property type="nucleotide sequence ID" value="XM_058482246.1"/>
</dbReference>
<feature type="region of interest" description="Disordered" evidence="6">
    <location>
        <begin position="314"/>
        <end position="398"/>
    </location>
</feature>
<reference evidence="8 9" key="1">
    <citation type="submission" date="2023-03" db="EMBL/GenBank/DDBJ databases">
        <title>Genome sequence of Lichtheimia ornata CBS 291.66.</title>
        <authorList>
            <person name="Mohabir J.T."/>
            <person name="Shea T.P."/>
            <person name="Kurbessoian T."/>
            <person name="Berby B."/>
            <person name="Fontaine J."/>
            <person name="Livny J."/>
            <person name="Gnirke A."/>
            <person name="Stajich J.E."/>
            <person name="Cuomo C.A."/>
        </authorList>
    </citation>
    <scope>NUCLEOTIDE SEQUENCE [LARGE SCALE GENOMIC DNA]</scope>
    <source>
        <strain evidence="8">CBS 291.66</strain>
    </source>
</reference>
<evidence type="ECO:0000256" key="1">
    <source>
        <dbReference type="ARBA" id="ARBA00022468"/>
    </source>
</evidence>
<proteinExistence type="predicted"/>
<dbReference type="PANTHER" id="PTHR46395:SF1">
    <property type="entry name" value="ADP-RIBOSYLATION FACTOR GTPASE-ACTIVATING PROTEIN 1"/>
    <property type="match status" value="1"/>
</dbReference>
<keyword evidence="3 5" id="KW-0863">Zinc-finger</keyword>
<dbReference type="EMBL" id="JARTCD010000006">
    <property type="protein sequence ID" value="KAJ8661831.1"/>
    <property type="molecule type" value="Genomic_DNA"/>
</dbReference>
<dbReference type="PRINTS" id="PR00405">
    <property type="entry name" value="REVINTRACTNG"/>
</dbReference>
<sequence>MAEYKKKLYELQRQGNNRTCFDCNAPNPQWASVSYGIFICLDCSGIHRSFGVHISFVRSISMDKWFDDQLQKMEMGGNKKAKDFFESQPDYSSTMSMHEKYHSTCAALYRDKLSAEAEGRSWSPSATAPIKKTAAAPIRSPTSSTPGLGSTNGMSSTSSLRSSGSPASFGSSGNNGNMVSDKARNEAYFAQLGSANESRPDHLPPSQGGKYTGFGNPAFENRPRNDVASPDFQDIVNDPMKALSKGWSFLSYGMEELGKVAVTGAQAAAQSAGQLGRYANEQWNDPNLRDNVNQYVSSFTTKTRELYNSFDTRPYQQQQQQHGYNDNDGDFFSSTISSLQQQQATPASSRSASPSGFNNSKPSSTAGSTTMRSRSTLREATARKSSNKNDSDDEWGGW</sequence>
<feature type="region of interest" description="Disordered" evidence="6">
    <location>
        <begin position="195"/>
        <end position="226"/>
    </location>
</feature>
<evidence type="ECO:0000313" key="9">
    <source>
        <dbReference type="Proteomes" id="UP001234581"/>
    </source>
</evidence>
<comment type="caution">
    <text evidence="8">The sequence shown here is derived from an EMBL/GenBank/DDBJ whole genome shotgun (WGS) entry which is preliminary data.</text>
</comment>
<feature type="compositionally biased region" description="Polar residues" evidence="6">
    <location>
        <begin position="356"/>
        <end position="374"/>
    </location>
</feature>
<dbReference type="GO" id="GO:0008270">
    <property type="term" value="F:zinc ion binding"/>
    <property type="evidence" value="ECO:0007669"/>
    <property type="project" value="UniProtKB-KW"/>
</dbReference>
<keyword evidence="9" id="KW-1185">Reference proteome</keyword>
<evidence type="ECO:0000256" key="4">
    <source>
        <dbReference type="ARBA" id="ARBA00022833"/>
    </source>
</evidence>
<dbReference type="GO" id="GO:0000139">
    <property type="term" value="C:Golgi membrane"/>
    <property type="evidence" value="ECO:0007669"/>
    <property type="project" value="TreeGrafter"/>
</dbReference>
<evidence type="ECO:0000256" key="3">
    <source>
        <dbReference type="ARBA" id="ARBA00022771"/>
    </source>
</evidence>
<dbReference type="PANTHER" id="PTHR46395">
    <property type="entry name" value="ADP-RIBOSYLATION FACTOR GTPASE-ACTIVATING PROTEIN 1"/>
    <property type="match status" value="1"/>
</dbReference>
<name>A0AAD7VBA7_9FUNG</name>
<dbReference type="CDD" id="cd08830">
    <property type="entry name" value="ArfGap_ArfGap1"/>
    <property type="match status" value="1"/>
</dbReference>
<dbReference type="SUPFAM" id="SSF57863">
    <property type="entry name" value="ArfGap/RecO-like zinc finger"/>
    <property type="match status" value="1"/>
</dbReference>
<evidence type="ECO:0000256" key="5">
    <source>
        <dbReference type="PROSITE-ProRule" id="PRU00288"/>
    </source>
</evidence>
<dbReference type="Proteomes" id="UP001234581">
    <property type="component" value="Unassembled WGS sequence"/>
</dbReference>
<evidence type="ECO:0000256" key="2">
    <source>
        <dbReference type="ARBA" id="ARBA00022723"/>
    </source>
</evidence>
<gene>
    <name evidence="8" type="ORF">O0I10_002159</name>
</gene>